<evidence type="ECO:0000313" key="2">
    <source>
        <dbReference type="EMBL" id="PRH85711.1"/>
    </source>
</evidence>
<proteinExistence type="predicted"/>
<sequence>MTSQHIVGLSGPNSFRCPCCRYWTLSERGGYEVCPVCHWEDDGQNDHDASQVRGGPNGLLSLSQARCNFERFGAADPERFARRHPKPS</sequence>
<organism evidence="2 3">
    <name type="scientific">Labrys okinawensis</name>
    <dbReference type="NCBI Taxonomy" id="346911"/>
    <lineage>
        <taxon>Bacteria</taxon>
        <taxon>Pseudomonadati</taxon>
        <taxon>Pseudomonadota</taxon>
        <taxon>Alphaproteobacteria</taxon>
        <taxon>Hyphomicrobiales</taxon>
        <taxon>Xanthobacteraceae</taxon>
        <taxon>Labrys</taxon>
    </lineage>
</organism>
<protein>
    <recommendedName>
        <fullName evidence="1">Cysteine-rich CPCC domain-containing protein</fullName>
    </recommendedName>
</protein>
<dbReference type="RefSeq" id="WP_105863708.1">
    <property type="nucleotide sequence ID" value="NZ_PUEJ01000007.1"/>
</dbReference>
<dbReference type="InterPro" id="IPR025983">
    <property type="entry name" value="Cys_rich_CPCC"/>
</dbReference>
<accession>A0A2S9Q8P0</accession>
<dbReference type="EMBL" id="PUEJ01000007">
    <property type="protein sequence ID" value="PRH85711.1"/>
    <property type="molecule type" value="Genomic_DNA"/>
</dbReference>
<gene>
    <name evidence="2" type="ORF">C5L14_19300</name>
</gene>
<dbReference type="Pfam" id="PF14206">
    <property type="entry name" value="Cys_rich_CPCC"/>
    <property type="match status" value="1"/>
</dbReference>
<evidence type="ECO:0000313" key="3">
    <source>
        <dbReference type="Proteomes" id="UP000237682"/>
    </source>
</evidence>
<name>A0A2S9Q8P0_9HYPH</name>
<evidence type="ECO:0000259" key="1">
    <source>
        <dbReference type="Pfam" id="PF14206"/>
    </source>
</evidence>
<dbReference type="OrthoDB" id="1456570at2"/>
<dbReference type="AlphaFoldDB" id="A0A2S9Q8P0"/>
<feature type="domain" description="Cysteine-rich CPCC" evidence="1">
    <location>
        <begin position="16"/>
        <end position="81"/>
    </location>
</feature>
<dbReference type="Proteomes" id="UP000237682">
    <property type="component" value="Unassembled WGS sequence"/>
</dbReference>
<comment type="caution">
    <text evidence="2">The sequence shown here is derived from an EMBL/GenBank/DDBJ whole genome shotgun (WGS) entry which is preliminary data.</text>
</comment>
<keyword evidence="3" id="KW-1185">Reference proteome</keyword>
<reference evidence="2 3" key="1">
    <citation type="submission" date="2018-02" db="EMBL/GenBank/DDBJ databases">
        <title>Whole genome sequencing of endophytic bacterium.</title>
        <authorList>
            <person name="Eedara R."/>
            <person name="Podile A.R."/>
        </authorList>
    </citation>
    <scope>NUCLEOTIDE SEQUENCE [LARGE SCALE GENOMIC DNA]</scope>
    <source>
        <strain evidence="2 3">RP1T</strain>
    </source>
</reference>